<keyword evidence="10" id="KW-1185">Reference proteome</keyword>
<proteinExistence type="predicted"/>
<dbReference type="Pfam" id="PF21238">
    <property type="entry name" value="Pus10_C"/>
    <property type="match status" value="1"/>
</dbReference>
<feature type="compositionally biased region" description="Polar residues" evidence="6">
    <location>
        <begin position="142"/>
        <end position="162"/>
    </location>
</feature>
<keyword evidence="7" id="KW-0812">Transmembrane</keyword>
<dbReference type="FunFam" id="3.30.70.2510:FF:000001">
    <property type="entry name" value="tRNA pseudouridine synthase Pus10"/>
    <property type="match status" value="1"/>
</dbReference>
<evidence type="ECO:0000256" key="4">
    <source>
        <dbReference type="ARBA" id="ARBA00023235"/>
    </source>
</evidence>
<reference evidence="9" key="2">
    <citation type="journal article" date="2023" name="Science">
        <title>Genomic signatures of disease resistance in endangered staghorn corals.</title>
        <authorList>
            <person name="Vollmer S.V."/>
            <person name="Selwyn J.D."/>
            <person name="Despard B.A."/>
            <person name="Roesel C.L."/>
        </authorList>
    </citation>
    <scope>NUCLEOTIDE SEQUENCE</scope>
    <source>
        <strain evidence="9">K2</strain>
    </source>
</reference>
<dbReference type="GO" id="GO:0160148">
    <property type="term" value="F:tRNA pseudouridine(55) synthase activity"/>
    <property type="evidence" value="ECO:0007669"/>
    <property type="project" value="UniProtKB-EC"/>
</dbReference>
<dbReference type="InterPro" id="IPR035914">
    <property type="entry name" value="Sperma_CUB_dom_sf"/>
</dbReference>
<comment type="caution">
    <text evidence="9">The sequence shown here is derived from an EMBL/GenBank/DDBJ whole genome shotgun (WGS) entry which is preliminary data.</text>
</comment>
<dbReference type="PANTHER" id="PTHR21568">
    <property type="entry name" value="TRNA PSEUDOURIDINE SYNTHASE PUS10"/>
    <property type="match status" value="1"/>
</dbReference>
<organism evidence="9 10">
    <name type="scientific">Acropora cervicornis</name>
    <name type="common">Staghorn coral</name>
    <dbReference type="NCBI Taxonomy" id="6130"/>
    <lineage>
        <taxon>Eukaryota</taxon>
        <taxon>Metazoa</taxon>
        <taxon>Cnidaria</taxon>
        <taxon>Anthozoa</taxon>
        <taxon>Hexacorallia</taxon>
        <taxon>Scleractinia</taxon>
        <taxon>Astrocoeniina</taxon>
        <taxon>Acroporidae</taxon>
        <taxon>Acropora</taxon>
    </lineage>
</organism>
<evidence type="ECO:0000256" key="1">
    <source>
        <dbReference type="ARBA" id="ARBA00012787"/>
    </source>
</evidence>
<evidence type="ECO:0000256" key="7">
    <source>
        <dbReference type="SAM" id="Phobius"/>
    </source>
</evidence>
<dbReference type="InterPro" id="IPR000859">
    <property type="entry name" value="CUB_dom"/>
</dbReference>
<evidence type="ECO:0000259" key="8">
    <source>
        <dbReference type="PROSITE" id="PS01180"/>
    </source>
</evidence>
<dbReference type="PANTHER" id="PTHR21568:SF0">
    <property type="entry name" value="TRNA PSEUDOURIDINE SYNTHASE PUS10"/>
    <property type="match status" value="1"/>
</dbReference>
<keyword evidence="3" id="KW-1015">Disulfide bond</keyword>
<accession>A0AAD9V4G5</accession>
<dbReference type="Pfam" id="PF00431">
    <property type="entry name" value="CUB"/>
    <property type="match status" value="1"/>
</dbReference>
<evidence type="ECO:0000256" key="6">
    <source>
        <dbReference type="SAM" id="MobiDB-lite"/>
    </source>
</evidence>
<dbReference type="PROSITE" id="PS01180">
    <property type="entry name" value="CUB"/>
    <property type="match status" value="1"/>
</dbReference>
<dbReference type="SMART" id="SM00042">
    <property type="entry name" value="CUB"/>
    <property type="match status" value="1"/>
</dbReference>
<feature type="compositionally biased region" description="Basic and acidic residues" evidence="6">
    <location>
        <begin position="441"/>
        <end position="463"/>
    </location>
</feature>
<keyword evidence="2" id="KW-0819">tRNA processing</keyword>
<dbReference type="Proteomes" id="UP001249851">
    <property type="component" value="Unassembled WGS sequence"/>
</dbReference>
<dbReference type="EC" id="5.4.99.25" evidence="1"/>
<name>A0AAD9V4G5_ACRCE</name>
<evidence type="ECO:0000313" key="10">
    <source>
        <dbReference type="Proteomes" id="UP001249851"/>
    </source>
</evidence>
<dbReference type="Pfam" id="PF21237">
    <property type="entry name" value="Pus10_N_euk"/>
    <property type="match status" value="1"/>
</dbReference>
<dbReference type="Gene3D" id="3.30.70.2510">
    <property type="match status" value="1"/>
</dbReference>
<feature type="transmembrane region" description="Helical" evidence="7">
    <location>
        <begin position="234"/>
        <end position="257"/>
    </location>
</feature>
<evidence type="ECO:0000256" key="3">
    <source>
        <dbReference type="ARBA" id="ARBA00023157"/>
    </source>
</evidence>
<protein>
    <recommendedName>
        <fullName evidence="1">tRNA pseudouridine(55) synthase</fullName>
        <ecNumber evidence="1">5.4.99.25</ecNumber>
    </recommendedName>
</protein>
<dbReference type="InterPro" id="IPR039894">
    <property type="entry name" value="Pus10-like"/>
</dbReference>
<dbReference type="InterPro" id="IPR048742">
    <property type="entry name" value="Pus10_N_euk"/>
</dbReference>
<sequence>MREPRGTISGANFTGPYSANSSCTWIIMLPQSSKVSLRITSFNVYSNSKHCGGTNCRCDFLQIKEQDSIQNSTGFNEKFCNDFPPKRVYSLMSRVKIRLVSHSLKEGFGFSLSYEATDSSSIDFVPVTAALGSGQAGGARYSDNQTETKAQSKSPRNSNSSGVDVPLSALTSKPPMKLKLSSESSVLPSVAKVSPTTLSRTVTGATKSDKIWTTPVVVVHAVEQKEVEEIVPDIIVLGPSVPVVVIFVLVVMGIAWWNYKFNSEELNRYESYAQTNKSKRHKRHLKSISKGNLYNRMTKDWRGQSINANTRASPMFGRKISFAGKLREGIRTPRPSPAHSEETMLLAKPATATPTFLTPDTAPSGAASRPSSRPASLILRDALLNILSGSETGETSESGSASKRGSKGVSFINEDSGHPLSKQSLPEKELRIPEILVRYPSDDAVNREEIPSEKPTDTEHESSEPEEYCEDESTQLEGTLPKNDTEGSSSCDGRSDSDYPDSNPEEISDRSLIFPDLEDFLLNLDKDSPSDSPPYSCESHVRDILRKSYGEEALSSLGPNTVLDVPDEFLGMVRGSSQSTDKAISDSDRVDDLGEFPCDFVTKVLKDLPCCPRCILRFIGEKDISQYQSNKIEEDDRGPCVTCLGILAKDQESSFVSKIQSAIHNAGYQFDDFTFAVSLPLSILLRQFSMSLFLQENYSSKYDKKKLDQNPSVKDVVKWVYGPMIEELLQVSYKPLLTQSEGTVTTATVRKGLAEFGTVNQLERQADCPPKSPQSPSFLTEVICSHESIYIAGRYNKFSRILSQTPWIIDNVRLSESSVEEKICNPVRGKILADEHKFASAGREDIDVCMLGGGRPFLIEFINPRVTRFNESFFADIQHEINSSTSDISVRDLQQAPLGSERAIPSTLIGHQEK</sequence>
<keyword evidence="7" id="KW-1133">Transmembrane helix</keyword>
<feature type="region of interest" description="Disordered" evidence="6">
    <location>
        <begin position="390"/>
        <end position="427"/>
    </location>
</feature>
<reference evidence="9" key="1">
    <citation type="journal article" date="2023" name="G3 (Bethesda)">
        <title>Whole genome assembly and annotation of the endangered Caribbean coral Acropora cervicornis.</title>
        <authorList>
            <person name="Selwyn J.D."/>
            <person name="Vollmer S.V."/>
        </authorList>
    </citation>
    <scope>NUCLEOTIDE SEQUENCE</scope>
    <source>
        <strain evidence="9">K2</strain>
    </source>
</reference>
<feature type="compositionally biased region" description="Low complexity" evidence="6">
    <location>
        <begin position="390"/>
        <end position="400"/>
    </location>
</feature>
<dbReference type="GO" id="GO:0031119">
    <property type="term" value="P:tRNA pseudouridine synthesis"/>
    <property type="evidence" value="ECO:0007669"/>
    <property type="project" value="TreeGrafter"/>
</dbReference>
<dbReference type="CDD" id="cd00041">
    <property type="entry name" value="CUB"/>
    <property type="match status" value="1"/>
</dbReference>
<keyword evidence="4" id="KW-0413">Isomerase</keyword>
<dbReference type="Gene3D" id="2.60.120.290">
    <property type="entry name" value="Spermadhesin, CUB domain"/>
    <property type="match status" value="1"/>
</dbReference>
<feature type="region of interest" description="Disordered" evidence="6">
    <location>
        <begin position="135"/>
        <end position="170"/>
    </location>
</feature>
<comment type="caution">
    <text evidence="5">Lacks conserved residue(s) required for the propagation of feature annotation.</text>
</comment>
<feature type="compositionally biased region" description="Acidic residues" evidence="6">
    <location>
        <begin position="464"/>
        <end position="474"/>
    </location>
</feature>
<gene>
    <name evidence="9" type="ORF">P5673_016004</name>
</gene>
<dbReference type="InterPro" id="IPR048741">
    <property type="entry name" value="Pus10-like_C"/>
</dbReference>
<feature type="region of interest" description="Disordered" evidence="6">
    <location>
        <begin position="351"/>
        <end position="374"/>
    </location>
</feature>
<dbReference type="AlphaFoldDB" id="A0AAD9V4G5"/>
<dbReference type="EMBL" id="JARQWQ010000034">
    <property type="protein sequence ID" value="KAK2560896.1"/>
    <property type="molecule type" value="Genomic_DNA"/>
</dbReference>
<keyword evidence="7" id="KW-0472">Membrane</keyword>
<feature type="compositionally biased region" description="Low complexity" evidence="6">
    <location>
        <begin position="362"/>
        <end position="374"/>
    </location>
</feature>
<evidence type="ECO:0000313" key="9">
    <source>
        <dbReference type="EMBL" id="KAK2560896.1"/>
    </source>
</evidence>
<feature type="region of interest" description="Disordered" evidence="6">
    <location>
        <begin position="441"/>
        <end position="508"/>
    </location>
</feature>
<feature type="domain" description="CUB" evidence="8">
    <location>
        <begin position="1"/>
        <end position="117"/>
    </location>
</feature>
<evidence type="ECO:0000256" key="2">
    <source>
        <dbReference type="ARBA" id="ARBA00022694"/>
    </source>
</evidence>
<dbReference type="SUPFAM" id="SSF49854">
    <property type="entry name" value="Spermadhesin, CUB domain"/>
    <property type="match status" value="1"/>
</dbReference>
<evidence type="ECO:0000256" key="5">
    <source>
        <dbReference type="PROSITE-ProRule" id="PRU00059"/>
    </source>
</evidence>